<dbReference type="Proteomes" id="UP000321291">
    <property type="component" value="Chromosome"/>
</dbReference>
<evidence type="ECO:0000313" key="2">
    <source>
        <dbReference type="Proteomes" id="UP000321291"/>
    </source>
</evidence>
<accession>A0A5B8VPR8</accession>
<reference evidence="1 2" key="1">
    <citation type="journal article" date="2017" name="Int. J. Syst. Evol. Microbiol.">
        <title>Arachidicoccus ginsenosidivorans sp. nov., with ginsenoside-converting activity isolated from ginseng cultivating soil.</title>
        <authorList>
            <person name="Siddiqi M.Z."/>
            <person name="Aslam Z."/>
            <person name="Im W.T."/>
        </authorList>
    </citation>
    <scope>NUCLEOTIDE SEQUENCE [LARGE SCALE GENOMIC DNA]</scope>
    <source>
        <strain evidence="1 2">Gsoil 809</strain>
    </source>
</reference>
<dbReference type="KEGG" id="agi:FSB73_19035"/>
<protein>
    <submittedName>
        <fullName evidence="1">Uncharacterized protein</fullName>
    </submittedName>
</protein>
<organism evidence="1 2">
    <name type="scientific">Arachidicoccus ginsenosidivorans</name>
    <dbReference type="NCBI Taxonomy" id="496057"/>
    <lineage>
        <taxon>Bacteria</taxon>
        <taxon>Pseudomonadati</taxon>
        <taxon>Bacteroidota</taxon>
        <taxon>Chitinophagia</taxon>
        <taxon>Chitinophagales</taxon>
        <taxon>Chitinophagaceae</taxon>
        <taxon>Arachidicoccus</taxon>
    </lineage>
</organism>
<name>A0A5B8VPR8_9BACT</name>
<proteinExistence type="predicted"/>
<sequence>MNIQDIRFNGNRSNVRLAAATSKDSTGIGLWSSNGNIGLENIDGRMAISQNEIVSGYGSKFKTPKGLMRASDIDEVSGRLILFITTASKPVDFLNQTFNPYKTINPENPYQSSYGW</sequence>
<dbReference type="AlphaFoldDB" id="A0A5B8VPR8"/>
<keyword evidence="2" id="KW-1185">Reference proteome</keyword>
<dbReference type="EMBL" id="CP042434">
    <property type="protein sequence ID" value="QEC73439.1"/>
    <property type="molecule type" value="Genomic_DNA"/>
</dbReference>
<evidence type="ECO:0000313" key="1">
    <source>
        <dbReference type="EMBL" id="QEC73439.1"/>
    </source>
</evidence>
<dbReference type="RefSeq" id="WP_146785823.1">
    <property type="nucleotide sequence ID" value="NZ_CP042434.1"/>
</dbReference>
<gene>
    <name evidence="1" type="ORF">FSB73_19035</name>
</gene>